<dbReference type="GO" id="GO:0009424">
    <property type="term" value="C:bacterial-type flagellum hook"/>
    <property type="evidence" value="ECO:0007669"/>
    <property type="project" value="TreeGrafter"/>
</dbReference>
<dbReference type="PANTHER" id="PTHR30435">
    <property type="entry name" value="FLAGELLAR PROTEIN"/>
    <property type="match status" value="1"/>
</dbReference>
<keyword evidence="4 5" id="KW-0975">Bacterial flagellum</keyword>
<evidence type="ECO:0000259" key="6">
    <source>
        <dbReference type="Pfam" id="PF00460"/>
    </source>
</evidence>
<evidence type="ECO:0000313" key="10">
    <source>
        <dbReference type="EMBL" id="MCB8874907.1"/>
    </source>
</evidence>
<evidence type="ECO:0000259" key="7">
    <source>
        <dbReference type="Pfam" id="PF06429"/>
    </source>
</evidence>
<dbReference type="InterPro" id="IPR011491">
    <property type="entry name" value="FlgE_D2"/>
</dbReference>
<comment type="subcellular location">
    <subcellularLocation>
        <location evidence="1 5">Bacterial flagellum basal body</location>
    </subcellularLocation>
</comment>
<evidence type="ECO:0000259" key="9">
    <source>
        <dbReference type="Pfam" id="PF22692"/>
    </source>
</evidence>
<comment type="function">
    <text evidence="5">A flexible structure which links the flagellar filament to the drive apparatus in the basal body.</text>
</comment>
<comment type="similarity">
    <text evidence="2 5">Belongs to the flagella basal body rod proteins family.</text>
</comment>
<dbReference type="AlphaFoldDB" id="A0A964DYC0"/>
<feature type="domain" description="Flagellar hook protein FlgE/F/G-like D1" evidence="9">
    <location>
        <begin position="79"/>
        <end position="126"/>
    </location>
</feature>
<dbReference type="RefSeq" id="WP_227320563.1">
    <property type="nucleotide sequence ID" value="NZ_JAESVB010000002.1"/>
</dbReference>
<dbReference type="PROSITE" id="PS00588">
    <property type="entry name" value="FLAGELLA_BB_ROD"/>
    <property type="match status" value="1"/>
</dbReference>
<keyword evidence="10" id="KW-0969">Cilium</keyword>
<dbReference type="InterPro" id="IPR037058">
    <property type="entry name" value="Falgellar_hook_FlgE_sf"/>
</dbReference>
<dbReference type="Pfam" id="PF07559">
    <property type="entry name" value="FlgE_D2"/>
    <property type="match status" value="1"/>
</dbReference>
<dbReference type="GO" id="GO:0071978">
    <property type="term" value="P:bacterial-type flagellum-dependent swarming motility"/>
    <property type="evidence" value="ECO:0007669"/>
    <property type="project" value="TreeGrafter"/>
</dbReference>
<sequence>MSLDTAFSGLTAAQTGLDAVSNNLANANTTGFKSQLALFSDVFPVGESGVPGIGAQSAGIDTNLIQGTQIATGNNLDSMIQGSGYFVIDNNGATQYTRDGAFQLSNAGQLVTATGASVMGYPIDATTGTQSSTLQPMTVNTGSLSANATSKLGLTVSLNAADSQFASPVTPVPGDSSTYNETTSAVSYDSLGNPNTVNLYFQQEAPATAGGTPSWNVYAEPVSASGSVISAPSLLTTLTFNSSGALSSGSPATFAVDWQNGSAGSSVAVNFTGTTLGAQSFAIAGTTNNGYPPGNYLSTSVASDGSVEATYSNNQTQSIGTLALANFINPQGLQNVSGNLYAVTNTSGDPVINTPGIGQAGTLLSGNLEQSNVSTSSALVDLIQYQQAYQANATELQAEQQNFTKLIQI</sequence>
<gene>
    <name evidence="10" type="ORF">ASILVAE211_06910</name>
</gene>
<dbReference type="Pfam" id="PF00460">
    <property type="entry name" value="Flg_bb_rod"/>
    <property type="match status" value="1"/>
</dbReference>
<dbReference type="PANTHER" id="PTHR30435:SF1">
    <property type="entry name" value="FLAGELLAR HOOK PROTEIN FLGE"/>
    <property type="match status" value="1"/>
</dbReference>
<dbReference type="InterPro" id="IPR037925">
    <property type="entry name" value="FlgE/F/G-like"/>
</dbReference>
<reference evidence="10" key="1">
    <citation type="journal article" date="2021" name="Microorganisms">
        <title>Acidisoma silvae sp. nov. and Acidisomacellulosilytica sp. nov., Two Acidophilic Bacteria Isolated from Decaying Wood, Hydrolyzing Cellulose and Producing Poly-3-hydroxybutyrate.</title>
        <authorList>
            <person name="Mieszkin S."/>
            <person name="Pouder E."/>
            <person name="Uroz S."/>
            <person name="Simon-Colin C."/>
            <person name="Alain K."/>
        </authorList>
    </citation>
    <scope>NUCLEOTIDE SEQUENCE</scope>
    <source>
        <strain evidence="10">HW T2.11</strain>
    </source>
</reference>
<feature type="domain" description="Flagellar basal body rod protein N-terminal" evidence="6">
    <location>
        <begin position="3"/>
        <end position="33"/>
    </location>
</feature>
<dbReference type="InterPro" id="IPR053967">
    <property type="entry name" value="LlgE_F_G-like_D1"/>
</dbReference>
<keyword evidence="11" id="KW-1185">Reference proteome</keyword>
<evidence type="ECO:0000256" key="5">
    <source>
        <dbReference type="RuleBase" id="RU362116"/>
    </source>
</evidence>
<organism evidence="10 11">
    <name type="scientific">Acidisoma silvae</name>
    <dbReference type="NCBI Taxonomy" id="2802396"/>
    <lineage>
        <taxon>Bacteria</taxon>
        <taxon>Pseudomonadati</taxon>
        <taxon>Pseudomonadota</taxon>
        <taxon>Alphaproteobacteria</taxon>
        <taxon>Acetobacterales</taxon>
        <taxon>Acidocellaceae</taxon>
        <taxon>Acidisoma</taxon>
    </lineage>
</organism>
<dbReference type="InterPro" id="IPR019776">
    <property type="entry name" value="Flagellar_basal_body_rod_CS"/>
</dbReference>
<dbReference type="InterPro" id="IPR010930">
    <property type="entry name" value="Flg_bb/hook_C_dom"/>
</dbReference>
<dbReference type="Gene3D" id="2.60.98.20">
    <property type="entry name" value="Flagellar hook protein FlgE"/>
    <property type="match status" value="1"/>
</dbReference>
<evidence type="ECO:0000256" key="1">
    <source>
        <dbReference type="ARBA" id="ARBA00004117"/>
    </source>
</evidence>
<evidence type="ECO:0000259" key="8">
    <source>
        <dbReference type="Pfam" id="PF07559"/>
    </source>
</evidence>
<evidence type="ECO:0000256" key="4">
    <source>
        <dbReference type="ARBA" id="ARBA00023143"/>
    </source>
</evidence>
<protein>
    <recommendedName>
        <fullName evidence="3 5">Flagellar hook protein FlgE</fullName>
    </recommendedName>
</protein>
<accession>A0A964DYC0</accession>
<dbReference type="NCBIfam" id="TIGR03506">
    <property type="entry name" value="FlgEFG_subfam"/>
    <property type="match status" value="1"/>
</dbReference>
<dbReference type="GO" id="GO:0005829">
    <property type="term" value="C:cytosol"/>
    <property type="evidence" value="ECO:0007669"/>
    <property type="project" value="TreeGrafter"/>
</dbReference>
<reference evidence="10" key="2">
    <citation type="submission" date="2021-01" db="EMBL/GenBank/DDBJ databases">
        <authorList>
            <person name="Mieszkin S."/>
            <person name="Pouder E."/>
            <person name="Alain K."/>
        </authorList>
    </citation>
    <scope>NUCLEOTIDE SEQUENCE</scope>
    <source>
        <strain evidence="10">HW T2.11</strain>
    </source>
</reference>
<proteinExistence type="inferred from homology"/>
<evidence type="ECO:0000256" key="3">
    <source>
        <dbReference type="ARBA" id="ARBA00019015"/>
    </source>
</evidence>
<evidence type="ECO:0000256" key="2">
    <source>
        <dbReference type="ARBA" id="ARBA00009677"/>
    </source>
</evidence>
<dbReference type="Pfam" id="PF06429">
    <property type="entry name" value="Flg_bbr_C"/>
    <property type="match status" value="1"/>
</dbReference>
<dbReference type="GO" id="GO:0009425">
    <property type="term" value="C:bacterial-type flagellum basal body"/>
    <property type="evidence" value="ECO:0007669"/>
    <property type="project" value="UniProtKB-SubCell"/>
</dbReference>
<feature type="domain" description="Flagellar hook protein FlgE D2" evidence="8">
    <location>
        <begin position="162"/>
        <end position="291"/>
    </location>
</feature>
<keyword evidence="10" id="KW-0282">Flagellum</keyword>
<dbReference type="EMBL" id="JAESVB010000002">
    <property type="protein sequence ID" value="MCB8874907.1"/>
    <property type="molecule type" value="Genomic_DNA"/>
</dbReference>
<dbReference type="InterPro" id="IPR020013">
    <property type="entry name" value="Flagellar_FlgE/F/G"/>
</dbReference>
<keyword evidence="10" id="KW-0966">Cell projection</keyword>
<dbReference type="Pfam" id="PF22692">
    <property type="entry name" value="LlgE_F_G_D1"/>
    <property type="match status" value="1"/>
</dbReference>
<dbReference type="Proteomes" id="UP000708298">
    <property type="component" value="Unassembled WGS sequence"/>
</dbReference>
<feature type="domain" description="Flagellar basal-body/hook protein C-terminal" evidence="7">
    <location>
        <begin position="365"/>
        <end position="409"/>
    </location>
</feature>
<dbReference type="SUPFAM" id="SSF117143">
    <property type="entry name" value="Flagellar hook protein flgE"/>
    <property type="match status" value="1"/>
</dbReference>
<dbReference type="InterPro" id="IPR001444">
    <property type="entry name" value="Flag_bb_rod_N"/>
</dbReference>
<evidence type="ECO:0000313" key="11">
    <source>
        <dbReference type="Proteomes" id="UP000708298"/>
    </source>
</evidence>
<name>A0A964DYC0_9PROT</name>
<comment type="caution">
    <text evidence="10">The sequence shown here is derived from an EMBL/GenBank/DDBJ whole genome shotgun (WGS) entry which is preliminary data.</text>
</comment>